<evidence type="ECO:0000313" key="3">
    <source>
        <dbReference type="Proteomes" id="UP000177140"/>
    </source>
</evidence>
<reference evidence="2 3" key="1">
    <citation type="journal article" date="2016" name="Nat. Commun.">
        <title>Thousands of microbial genomes shed light on interconnected biogeochemical processes in an aquifer system.</title>
        <authorList>
            <person name="Anantharaman K."/>
            <person name="Brown C.T."/>
            <person name="Hug L.A."/>
            <person name="Sharon I."/>
            <person name="Castelle C.J."/>
            <person name="Probst A.J."/>
            <person name="Thomas B.C."/>
            <person name="Singh A."/>
            <person name="Wilkins M.J."/>
            <person name="Karaoz U."/>
            <person name="Brodie E.L."/>
            <person name="Williams K.H."/>
            <person name="Hubbard S.S."/>
            <person name="Banfield J.F."/>
        </authorList>
    </citation>
    <scope>NUCLEOTIDE SEQUENCE [LARGE SCALE GENOMIC DNA]</scope>
</reference>
<evidence type="ECO:0000256" key="1">
    <source>
        <dbReference type="ARBA" id="ARBA00008007"/>
    </source>
</evidence>
<dbReference type="PANTHER" id="PTHR47505:SF1">
    <property type="entry name" value="DNA UTILIZATION PROTEIN YHGH"/>
    <property type="match status" value="1"/>
</dbReference>
<comment type="similarity">
    <text evidence="1">Belongs to the ComF/GntX family.</text>
</comment>
<proteinExistence type="inferred from homology"/>
<protein>
    <recommendedName>
        <fullName evidence="4">Phosphoribosyltransferase domain-containing protein</fullName>
    </recommendedName>
</protein>
<comment type="caution">
    <text evidence="2">The sequence shown here is derived from an EMBL/GenBank/DDBJ whole genome shotgun (WGS) entry which is preliminary data.</text>
</comment>
<feature type="non-terminal residue" evidence="2">
    <location>
        <position position="203"/>
    </location>
</feature>
<dbReference type="AlphaFoldDB" id="A0A1G2QKS3"/>
<dbReference type="Gene3D" id="3.40.50.2020">
    <property type="match status" value="1"/>
</dbReference>
<gene>
    <name evidence="2" type="ORF">A2556_00005</name>
</gene>
<dbReference type="SUPFAM" id="SSF53271">
    <property type="entry name" value="PRTase-like"/>
    <property type="match status" value="1"/>
</dbReference>
<accession>A0A1G2QKS3</accession>
<dbReference type="InterPro" id="IPR029057">
    <property type="entry name" value="PRTase-like"/>
</dbReference>
<evidence type="ECO:0000313" key="2">
    <source>
        <dbReference type="EMBL" id="OHA61146.1"/>
    </source>
</evidence>
<dbReference type="PANTHER" id="PTHR47505">
    <property type="entry name" value="DNA UTILIZATION PROTEIN YHGH"/>
    <property type="match status" value="1"/>
</dbReference>
<sequence length="203" mass="23573">MRIIHSPLIKKTLVVRNWLLDFFFPLYCLGCQTEGNFLCPACRQKLPPPGGDELPDWITAGFDYHDDRVQELIWRLKYQKQTAVAKEMAELLWPLIDSEIVEVHGPIWLVPVPLFWWRRWQRGYNQAEILAQQLAKIDPTRLIVKKDLIKKIKNTSAQAKIKKRSERLENLADAFVLNKSVGQINRRQTIILIDDVTTTGATL</sequence>
<organism evidence="2 3">
    <name type="scientific">Candidatus Vogelbacteria bacterium RIFOXYD2_FULL_44_9</name>
    <dbReference type="NCBI Taxonomy" id="1802441"/>
    <lineage>
        <taxon>Bacteria</taxon>
        <taxon>Candidatus Vogeliibacteriota</taxon>
    </lineage>
</organism>
<dbReference type="CDD" id="cd06223">
    <property type="entry name" value="PRTases_typeI"/>
    <property type="match status" value="1"/>
</dbReference>
<dbReference type="EMBL" id="MHTM01000040">
    <property type="protein sequence ID" value="OHA61146.1"/>
    <property type="molecule type" value="Genomic_DNA"/>
</dbReference>
<name>A0A1G2QKS3_9BACT</name>
<dbReference type="InterPro" id="IPR051910">
    <property type="entry name" value="ComF/GntX_DNA_util-trans"/>
</dbReference>
<evidence type="ECO:0008006" key="4">
    <source>
        <dbReference type="Google" id="ProtNLM"/>
    </source>
</evidence>
<dbReference type="InterPro" id="IPR000836">
    <property type="entry name" value="PRTase_dom"/>
</dbReference>
<dbReference type="Proteomes" id="UP000177140">
    <property type="component" value="Unassembled WGS sequence"/>
</dbReference>